<dbReference type="EMBL" id="FNNU01000003">
    <property type="protein sequence ID" value="SDX27749.1"/>
    <property type="molecule type" value="Genomic_DNA"/>
</dbReference>
<proteinExistence type="predicted"/>
<keyword evidence="1" id="KW-1133">Transmembrane helix</keyword>
<dbReference type="Pfam" id="PF05356">
    <property type="entry name" value="Phage_Coat_B"/>
    <property type="match status" value="1"/>
</dbReference>
<keyword evidence="1" id="KW-0472">Membrane</keyword>
<sequence>MKQLQTQLKNAAYTYGRRAGRLAAGVSAGSLALAAQVHAAVPADATGALDTAKTDVGTIGWAVFAVIVAAVAFKYMRRAL</sequence>
<keyword evidence="2" id="KW-0732">Signal</keyword>
<dbReference type="STRING" id="1007099.SAMN05216287_2672"/>
<protein>
    <submittedName>
        <fullName evidence="3">Bacteriophage coat protein B</fullName>
    </submittedName>
</protein>
<dbReference type="Proteomes" id="UP000243778">
    <property type="component" value="Unassembled WGS sequence"/>
</dbReference>
<feature type="transmembrane region" description="Helical" evidence="1">
    <location>
        <begin position="58"/>
        <end position="76"/>
    </location>
</feature>
<reference evidence="4" key="1">
    <citation type="submission" date="2016-10" db="EMBL/GenBank/DDBJ databases">
        <authorList>
            <person name="Varghese N."/>
            <person name="Submissions S."/>
        </authorList>
    </citation>
    <scope>NUCLEOTIDE SEQUENCE [LARGE SCALE GENOMIC DNA]</scope>
    <source>
        <strain evidence="4">NRRL B-59562</strain>
    </source>
</reference>
<evidence type="ECO:0000256" key="2">
    <source>
        <dbReference type="SAM" id="SignalP"/>
    </source>
</evidence>
<keyword evidence="4" id="KW-1185">Reference proteome</keyword>
<name>A0A1H3AFZ2_9PSED</name>
<keyword evidence="1" id="KW-0812">Transmembrane</keyword>
<feature type="signal peptide" evidence="2">
    <location>
        <begin position="1"/>
        <end position="39"/>
    </location>
</feature>
<accession>A0A1H3AFZ2</accession>
<evidence type="ECO:0000313" key="3">
    <source>
        <dbReference type="EMBL" id="SDX27749.1"/>
    </source>
</evidence>
<keyword evidence="3" id="KW-0167">Capsid protein</keyword>
<dbReference type="InterPro" id="IPR008020">
    <property type="entry name" value="G8P"/>
</dbReference>
<gene>
    <name evidence="3" type="ORF">SAMN05216287_2672</name>
</gene>
<dbReference type="AlphaFoldDB" id="A0A1H3AFZ2"/>
<organism evidence="3 4">
    <name type="scientific">Pseudomonas kuykendallii</name>
    <dbReference type="NCBI Taxonomy" id="1007099"/>
    <lineage>
        <taxon>Bacteria</taxon>
        <taxon>Pseudomonadati</taxon>
        <taxon>Pseudomonadota</taxon>
        <taxon>Gammaproteobacteria</taxon>
        <taxon>Pseudomonadales</taxon>
        <taxon>Pseudomonadaceae</taxon>
        <taxon>Pseudomonas</taxon>
    </lineage>
</organism>
<evidence type="ECO:0000256" key="1">
    <source>
        <dbReference type="SAM" id="Phobius"/>
    </source>
</evidence>
<keyword evidence="3" id="KW-0946">Virion</keyword>
<dbReference type="RefSeq" id="WP_090228926.1">
    <property type="nucleotide sequence ID" value="NZ_CAURGU010000015.1"/>
</dbReference>
<feature type="chain" id="PRO_5017354756" evidence="2">
    <location>
        <begin position="40"/>
        <end position="80"/>
    </location>
</feature>
<evidence type="ECO:0000313" key="4">
    <source>
        <dbReference type="Proteomes" id="UP000243778"/>
    </source>
</evidence>